<evidence type="ECO:0000256" key="1">
    <source>
        <dbReference type="SAM" id="MobiDB-lite"/>
    </source>
</evidence>
<comment type="caution">
    <text evidence="2">The sequence shown here is derived from an EMBL/GenBank/DDBJ whole genome shotgun (WGS) entry which is preliminary data.</text>
</comment>
<accession>A0A811USF8</accession>
<gene>
    <name evidence="2" type="ORF">CCAP1982_LOCUS10580</name>
</gene>
<name>A0A811USF8_CERCA</name>
<organism evidence="2 3">
    <name type="scientific">Ceratitis capitata</name>
    <name type="common">Mediterranean fruit fly</name>
    <name type="synonym">Tephritis capitata</name>
    <dbReference type="NCBI Taxonomy" id="7213"/>
    <lineage>
        <taxon>Eukaryota</taxon>
        <taxon>Metazoa</taxon>
        <taxon>Ecdysozoa</taxon>
        <taxon>Arthropoda</taxon>
        <taxon>Hexapoda</taxon>
        <taxon>Insecta</taxon>
        <taxon>Pterygota</taxon>
        <taxon>Neoptera</taxon>
        <taxon>Endopterygota</taxon>
        <taxon>Diptera</taxon>
        <taxon>Brachycera</taxon>
        <taxon>Muscomorpha</taxon>
        <taxon>Tephritoidea</taxon>
        <taxon>Tephritidae</taxon>
        <taxon>Ceratitis</taxon>
        <taxon>Ceratitis</taxon>
    </lineage>
</organism>
<feature type="compositionally biased region" description="Polar residues" evidence="1">
    <location>
        <begin position="32"/>
        <end position="56"/>
    </location>
</feature>
<feature type="compositionally biased region" description="Polar residues" evidence="1">
    <location>
        <begin position="64"/>
        <end position="113"/>
    </location>
</feature>
<evidence type="ECO:0000313" key="3">
    <source>
        <dbReference type="Proteomes" id="UP000606786"/>
    </source>
</evidence>
<reference evidence="2" key="1">
    <citation type="submission" date="2020-11" db="EMBL/GenBank/DDBJ databases">
        <authorList>
            <person name="Whitehead M."/>
        </authorList>
    </citation>
    <scope>NUCLEOTIDE SEQUENCE</scope>
    <source>
        <strain evidence="2">EGII</strain>
    </source>
</reference>
<evidence type="ECO:0000313" key="2">
    <source>
        <dbReference type="EMBL" id="CAD7002092.1"/>
    </source>
</evidence>
<dbReference type="Proteomes" id="UP000606786">
    <property type="component" value="Unassembled WGS sequence"/>
</dbReference>
<dbReference type="EMBL" id="CAJHJT010000023">
    <property type="protein sequence ID" value="CAD7002092.1"/>
    <property type="molecule type" value="Genomic_DNA"/>
</dbReference>
<protein>
    <submittedName>
        <fullName evidence="2">(Mediterranean fruit fly) hypothetical protein</fullName>
    </submittedName>
</protein>
<dbReference type="AlphaFoldDB" id="A0A811USF8"/>
<sequence>MKSILFCRDPGDLEQAMDILFQAGYAHVGDNNGNGPEFKTQSGIPNNHSPVKTPNQCPKIIEEISNNTDHTKNYTNNSDYTISHPNSTDHTYNHFNNTDHTSNHPNNTAHTNK</sequence>
<keyword evidence="3" id="KW-1185">Reference proteome</keyword>
<feature type="region of interest" description="Disordered" evidence="1">
    <location>
        <begin position="32"/>
        <end position="113"/>
    </location>
</feature>
<proteinExistence type="predicted"/>